<keyword evidence="15" id="KW-1185">Reference proteome</keyword>
<keyword evidence="8 11" id="KW-0378">Hydrolase</keyword>
<keyword evidence="3 11" id="KW-0723">Serine/threonine-protein kinase</keyword>
<protein>
    <recommendedName>
        <fullName evidence="11">Isocitrate dehydrogenase kinase/phosphatase</fullName>
        <shortName evidence="11">IDH kinase/phosphatase</shortName>
        <shortName evidence="11">IDHK/P</shortName>
        <ecNumber evidence="11">2.7.11.5</ecNumber>
        <ecNumber evidence="11">3.1.3.-</ecNumber>
    </recommendedName>
</protein>
<evidence type="ECO:0000256" key="2">
    <source>
        <dbReference type="ARBA" id="ARBA00022490"/>
    </source>
</evidence>
<dbReference type="PANTHER" id="PTHR39559:SF1">
    <property type="entry name" value="ISOCITRATE DEHYDROGENASE KINASE_PHOSPHATASE"/>
    <property type="match status" value="1"/>
</dbReference>
<dbReference type="InterPro" id="IPR046854">
    <property type="entry name" value="AceK_regulatory"/>
</dbReference>
<keyword evidence="5 11" id="KW-0808">Transferase</keyword>
<dbReference type="PANTHER" id="PTHR39559">
    <property type="match status" value="1"/>
</dbReference>
<keyword evidence="4 11" id="KW-0816">Tricarboxylic acid cycle</keyword>
<dbReference type="EC" id="2.7.11.5" evidence="11"/>
<dbReference type="PIRSF" id="PIRSF000719">
    <property type="entry name" value="AceK"/>
    <property type="match status" value="1"/>
</dbReference>
<evidence type="ECO:0000256" key="11">
    <source>
        <dbReference type="HAMAP-Rule" id="MF_00747"/>
    </source>
</evidence>
<dbReference type="Pfam" id="PF20423">
    <property type="entry name" value="AceK_regulatory"/>
    <property type="match status" value="1"/>
</dbReference>
<evidence type="ECO:0000256" key="9">
    <source>
        <dbReference type="ARBA" id="ARBA00022840"/>
    </source>
</evidence>
<gene>
    <name evidence="11 14" type="primary">aceK</name>
    <name evidence="14" type="ORF">CATMQ487_03880</name>
</gene>
<feature type="binding site" evidence="11">
    <location>
        <begin position="350"/>
        <end position="356"/>
    </location>
    <ligand>
        <name>ATP</name>
        <dbReference type="ChEBI" id="CHEBI:30616"/>
    </ligand>
</feature>
<evidence type="ECO:0000256" key="1">
    <source>
        <dbReference type="ARBA" id="ARBA00022435"/>
    </source>
</evidence>
<dbReference type="InterPro" id="IPR046855">
    <property type="entry name" value="AceK_kinase"/>
</dbReference>
<evidence type="ECO:0000256" key="7">
    <source>
        <dbReference type="ARBA" id="ARBA00022777"/>
    </source>
</evidence>
<feature type="binding site" evidence="11">
    <location>
        <position position="371"/>
    </location>
    <ligand>
        <name>ATP</name>
        <dbReference type="ChEBI" id="CHEBI:30616"/>
    </ligand>
</feature>
<evidence type="ECO:0000313" key="15">
    <source>
        <dbReference type="Proteomes" id="UP001057498"/>
    </source>
</evidence>
<dbReference type="GO" id="GO:0016301">
    <property type="term" value="F:kinase activity"/>
    <property type="evidence" value="ECO:0007669"/>
    <property type="project" value="UniProtKB-KW"/>
</dbReference>
<evidence type="ECO:0000259" key="12">
    <source>
        <dbReference type="Pfam" id="PF06315"/>
    </source>
</evidence>
<organism evidence="14 15">
    <name type="scientific">Sphaerotilus microaerophilus</name>
    <dbReference type="NCBI Taxonomy" id="2914710"/>
    <lineage>
        <taxon>Bacteria</taxon>
        <taxon>Pseudomonadati</taxon>
        <taxon>Pseudomonadota</taxon>
        <taxon>Betaproteobacteria</taxon>
        <taxon>Burkholderiales</taxon>
        <taxon>Sphaerotilaceae</taxon>
        <taxon>Sphaerotilus</taxon>
    </lineage>
</organism>
<evidence type="ECO:0000256" key="8">
    <source>
        <dbReference type="ARBA" id="ARBA00022801"/>
    </source>
</evidence>
<keyword evidence="1 11" id="KW-0329">Glyoxylate bypass</keyword>
<dbReference type="InterPro" id="IPR010452">
    <property type="entry name" value="Isocitrate_DH_AceK"/>
</dbReference>
<keyword evidence="10 11" id="KW-0904">Protein phosphatase</keyword>
<dbReference type="HAMAP" id="MF_00747">
    <property type="entry name" value="AceK"/>
    <property type="match status" value="1"/>
</dbReference>
<name>A0ABM7YGK1_9BURK</name>
<dbReference type="EMBL" id="AP025730">
    <property type="protein sequence ID" value="BDI03418.1"/>
    <property type="molecule type" value="Genomic_DNA"/>
</dbReference>
<evidence type="ECO:0000256" key="4">
    <source>
        <dbReference type="ARBA" id="ARBA00022532"/>
    </source>
</evidence>
<keyword evidence="2 11" id="KW-0963">Cytoplasm</keyword>
<reference evidence="14" key="1">
    <citation type="submission" date="2022-04" db="EMBL/GenBank/DDBJ databases">
        <title>Whole genome sequence of Sphaerotilus sp. FB-5.</title>
        <authorList>
            <person name="Takeda M."/>
            <person name="Narihara S."/>
            <person name="Akimoto M."/>
            <person name="Akimoto R."/>
            <person name="Nishiyashiki S."/>
            <person name="Murakami T."/>
        </authorList>
    </citation>
    <scope>NUCLEOTIDE SEQUENCE</scope>
    <source>
        <strain evidence="14">FB-5</strain>
    </source>
</reference>
<evidence type="ECO:0000256" key="3">
    <source>
        <dbReference type="ARBA" id="ARBA00022527"/>
    </source>
</evidence>
<feature type="domain" description="Isocitrate dehydrogenase kinase/phosphatase (AceK) regulatory" evidence="13">
    <location>
        <begin position="16"/>
        <end position="344"/>
    </location>
</feature>
<dbReference type="Proteomes" id="UP001057498">
    <property type="component" value="Chromosome"/>
</dbReference>
<evidence type="ECO:0000256" key="5">
    <source>
        <dbReference type="ARBA" id="ARBA00022679"/>
    </source>
</evidence>
<evidence type="ECO:0000256" key="10">
    <source>
        <dbReference type="ARBA" id="ARBA00022912"/>
    </source>
</evidence>
<dbReference type="Pfam" id="PF06315">
    <property type="entry name" value="AceK_kinase"/>
    <property type="match status" value="1"/>
</dbReference>
<keyword evidence="7 11" id="KW-0418">Kinase</keyword>
<dbReference type="NCBIfam" id="NF002804">
    <property type="entry name" value="PRK02946.1"/>
    <property type="match status" value="1"/>
</dbReference>
<evidence type="ECO:0000256" key="6">
    <source>
        <dbReference type="ARBA" id="ARBA00022741"/>
    </source>
</evidence>
<comment type="function">
    <text evidence="11">Bifunctional enzyme which can phosphorylate or dephosphorylate isocitrate dehydrogenase (IDH) on a specific serine residue. This is a regulatory mechanism which enables bacteria to bypass the Krebs cycle via the glyoxylate shunt in response to the source of carbon. When bacteria are grown on glucose, IDH is fully active and unphosphorylated, but when grown on acetate or ethanol, the activity of IDH declines drastically concomitant with its phosphorylation.</text>
</comment>
<keyword evidence="9 11" id="KW-0067">ATP-binding</keyword>
<dbReference type="RefSeq" id="WP_251971707.1">
    <property type="nucleotide sequence ID" value="NZ_AP025730.1"/>
</dbReference>
<evidence type="ECO:0000313" key="14">
    <source>
        <dbReference type="EMBL" id="BDI03418.1"/>
    </source>
</evidence>
<comment type="subcellular location">
    <subcellularLocation>
        <location evidence="11">Cytoplasm</location>
    </subcellularLocation>
</comment>
<feature type="domain" description="Isocitrate dehydrogenase kinase/phosphatase (AceK) kinase" evidence="12">
    <location>
        <begin position="345"/>
        <end position="600"/>
    </location>
</feature>
<sequence>MFPRQLTDRRAFEVAVALLEGFDRHYGLFRATSAAAKQRFERADWHGQQLAQRERIEFYDKRVDEAAERLQAEFKAGTLSMEVWQQVKLHFIGLLTNHHQPELAETFFNSVTTKILHHEYFNNDFIFVRPAVSTEYIENDEPTAQPTFRAWYPTRETMRETLAQMLRHFDLQGEWEDFERDVDQLHAALLAELEGGRPQDRWRTNFQLQVLSSLFFRNKGAYVVGKVINGYRETPFALPILHSYPDSGAEGDDPADSEGGRTHAGPGRFVIDAALFGEDDLQMLFSFARAYFLVEMEVPSAYVQFLRTMMPRKPRSEIYSALGLQKQGKTLFFRDFQFHLRHSSDAFRIAPGIKGMVMLVFDLPSYPFVFKLIKDFYPHQKETTREQIKGKYLLVKQHDRVGRMADTLEFSNVAFPRGRFCAELLKEIEHFCPSLLEDHGDTLILKHVYIERRMVPLNIFIQEASPAQLAHAVVEYGNAIKDLVAANIFPGDMLWKNFGVMRHGKVVFYDYDEIEYVTDCHFRRVPAPRNEEEEMSGEIWYTVRRGDVFPETFGPFLLGHPAVREVFMKHHADLLDAAFWQQHQARIRAGHVHDVFPYDQDKRFSQQRRATAAVGVSAAEDVAP</sequence>
<proteinExistence type="inferred from homology"/>
<keyword evidence="6 11" id="KW-0547">Nucleotide-binding</keyword>
<feature type="active site" evidence="11">
    <location>
        <position position="406"/>
    </location>
</feature>
<comment type="catalytic activity">
    <reaction evidence="11">
        <text>L-seryl-[isocitrate dehydrogenase] + ATP = O-phospho-L-seryl-[isocitrate dehydrogenase] + ADP + H(+)</text>
        <dbReference type="Rhea" id="RHEA:43540"/>
        <dbReference type="Rhea" id="RHEA-COMP:10605"/>
        <dbReference type="Rhea" id="RHEA-COMP:10606"/>
        <dbReference type="ChEBI" id="CHEBI:15378"/>
        <dbReference type="ChEBI" id="CHEBI:29999"/>
        <dbReference type="ChEBI" id="CHEBI:30616"/>
        <dbReference type="ChEBI" id="CHEBI:83421"/>
        <dbReference type="ChEBI" id="CHEBI:456216"/>
        <dbReference type="EC" id="2.7.11.5"/>
    </reaction>
</comment>
<comment type="similarity">
    <text evidence="11">Belongs to the AceK family.</text>
</comment>
<evidence type="ECO:0000259" key="13">
    <source>
        <dbReference type="Pfam" id="PF20423"/>
    </source>
</evidence>
<accession>A0ABM7YGK1</accession>
<dbReference type="EC" id="3.1.3.-" evidence="11"/>